<keyword evidence="7 9" id="KW-0472">Membrane</keyword>
<comment type="similarity">
    <text evidence="2">Belongs to the binding-protein-dependent transport system permease family. FecCD subfamily.</text>
</comment>
<feature type="transmembrane region" description="Helical" evidence="9">
    <location>
        <begin position="67"/>
        <end position="87"/>
    </location>
</feature>
<evidence type="ECO:0000256" key="7">
    <source>
        <dbReference type="ARBA" id="ARBA00023136"/>
    </source>
</evidence>
<dbReference type="InterPro" id="IPR037294">
    <property type="entry name" value="ABC_BtuC-like"/>
</dbReference>
<name>A0A290ZFY5_9PSEU</name>
<dbReference type="EMBL" id="CP023445">
    <property type="protein sequence ID" value="ATE57921.1"/>
    <property type="molecule type" value="Genomic_DNA"/>
</dbReference>
<dbReference type="PANTHER" id="PTHR30472">
    <property type="entry name" value="FERRIC ENTEROBACTIN TRANSPORT SYSTEM PERMEASE PROTEIN"/>
    <property type="match status" value="1"/>
</dbReference>
<feature type="transmembrane region" description="Helical" evidence="9">
    <location>
        <begin position="344"/>
        <end position="362"/>
    </location>
</feature>
<keyword evidence="3" id="KW-0813">Transport</keyword>
<feature type="transmembrane region" description="Helical" evidence="9">
    <location>
        <begin position="304"/>
        <end position="332"/>
    </location>
</feature>
<evidence type="ECO:0000313" key="11">
    <source>
        <dbReference type="Proteomes" id="UP000218505"/>
    </source>
</evidence>
<dbReference type="FunFam" id="1.10.3470.10:FF:000001">
    <property type="entry name" value="Vitamin B12 ABC transporter permease BtuC"/>
    <property type="match status" value="1"/>
</dbReference>
<organism evidence="10 11">
    <name type="scientific">Actinosynnema pretiosum</name>
    <dbReference type="NCBI Taxonomy" id="42197"/>
    <lineage>
        <taxon>Bacteria</taxon>
        <taxon>Bacillati</taxon>
        <taxon>Actinomycetota</taxon>
        <taxon>Actinomycetes</taxon>
        <taxon>Pseudonocardiales</taxon>
        <taxon>Pseudonocardiaceae</taxon>
        <taxon>Actinosynnema</taxon>
    </lineage>
</organism>
<evidence type="ECO:0000256" key="9">
    <source>
        <dbReference type="SAM" id="Phobius"/>
    </source>
</evidence>
<sequence length="398" mass="39491">MTGPPADGAADSAADGSARGAPATGATSVGLASGVPVGGDALARPTVKGRTGVRLGPFSWPLRPRPIALVVGGLALAAAVLSVAIAYGDFPISLGQVVDVLLGGGSRSQRFVVVELRLPRVLTGLLVGAALAASGAIFQAISRNPLATPDIIGVTWGAGTGAVLVIVLAGSSGAVAGAVAQVGVPLAALAGGLIAGLVVHGIAWRRGIEGFRLVLVGVGVTAITANATQYLLTKADVNDTARAMVWIAGSLNNRGWEHIVPVALALVVLLPASVLATRTLGALQFGDDTTRGLGVRLNGARTALLLLGVVLAAVATAAAGPIGFVALAAPQIAVRLAGTATPPLFGSAVVGAVLVVLSDLIARQLVDGTELPVGVVTAVLGAPYLMHLLIRSRREART</sequence>
<comment type="subcellular location">
    <subcellularLocation>
        <location evidence="1">Cell membrane</location>
        <topology evidence="1">Multi-pass membrane protein</topology>
    </subcellularLocation>
</comment>
<proteinExistence type="inferred from homology"/>
<feature type="transmembrane region" description="Helical" evidence="9">
    <location>
        <begin position="259"/>
        <end position="283"/>
    </location>
</feature>
<keyword evidence="5 9" id="KW-0812">Transmembrane</keyword>
<dbReference type="Proteomes" id="UP000218505">
    <property type="component" value="Chromosome"/>
</dbReference>
<dbReference type="Gene3D" id="1.10.3470.10">
    <property type="entry name" value="ABC transporter involved in vitamin B12 uptake, BtuC"/>
    <property type="match status" value="1"/>
</dbReference>
<dbReference type="GO" id="GO:0033214">
    <property type="term" value="P:siderophore-iron import into cell"/>
    <property type="evidence" value="ECO:0007669"/>
    <property type="project" value="TreeGrafter"/>
</dbReference>
<feature type="transmembrane region" description="Helical" evidence="9">
    <location>
        <begin position="121"/>
        <end position="141"/>
    </location>
</feature>
<dbReference type="PANTHER" id="PTHR30472:SF24">
    <property type="entry name" value="FERRIC ENTEROBACTIN TRANSPORT SYSTEM PERMEASE PROTEIN FEPG"/>
    <property type="match status" value="1"/>
</dbReference>
<dbReference type="AlphaFoldDB" id="A0A290ZFY5"/>
<dbReference type="GO" id="GO:0022857">
    <property type="term" value="F:transmembrane transporter activity"/>
    <property type="evidence" value="ECO:0007669"/>
    <property type="project" value="InterPro"/>
</dbReference>
<evidence type="ECO:0000256" key="2">
    <source>
        <dbReference type="ARBA" id="ARBA00007935"/>
    </source>
</evidence>
<feature type="region of interest" description="Disordered" evidence="8">
    <location>
        <begin position="1"/>
        <end position="21"/>
    </location>
</feature>
<evidence type="ECO:0000313" key="10">
    <source>
        <dbReference type="EMBL" id="ATE57921.1"/>
    </source>
</evidence>
<evidence type="ECO:0000256" key="8">
    <source>
        <dbReference type="SAM" id="MobiDB-lite"/>
    </source>
</evidence>
<dbReference type="InterPro" id="IPR000522">
    <property type="entry name" value="ABC_transptr_permease_BtuC"/>
</dbReference>
<gene>
    <name evidence="10" type="ORF">CNX65_01705</name>
</gene>
<evidence type="ECO:0000256" key="6">
    <source>
        <dbReference type="ARBA" id="ARBA00022989"/>
    </source>
</evidence>
<evidence type="ECO:0000256" key="1">
    <source>
        <dbReference type="ARBA" id="ARBA00004651"/>
    </source>
</evidence>
<evidence type="ECO:0000256" key="3">
    <source>
        <dbReference type="ARBA" id="ARBA00022448"/>
    </source>
</evidence>
<evidence type="ECO:0000256" key="5">
    <source>
        <dbReference type="ARBA" id="ARBA00022692"/>
    </source>
</evidence>
<reference evidence="10" key="1">
    <citation type="submission" date="2017-09" db="EMBL/GenBank/DDBJ databases">
        <title>Complete Genome Sequence of ansamitocin-producing Bacterium Actinosynnema pretiosum X47.</title>
        <authorList>
            <person name="Cao G."/>
            <person name="Zong G."/>
            <person name="Zhong C."/>
            <person name="Fu J."/>
        </authorList>
    </citation>
    <scope>NUCLEOTIDE SEQUENCE [LARGE SCALE GENOMIC DNA]</scope>
    <source>
        <strain evidence="10">X47</strain>
    </source>
</reference>
<evidence type="ECO:0000256" key="4">
    <source>
        <dbReference type="ARBA" id="ARBA00022475"/>
    </source>
</evidence>
<dbReference type="Pfam" id="PF01032">
    <property type="entry name" value="FecCD"/>
    <property type="match status" value="1"/>
</dbReference>
<dbReference type="SUPFAM" id="SSF81345">
    <property type="entry name" value="ABC transporter involved in vitamin B12 uptake, BtuC"/>
    <property type="match status" value="1"/>
</dbReference>
<dbReference type="GO" id="GO:0005886">
    <property type="term" value="C:plasma membrane"/>
    <property type="evidence" value="ECO:0007669"/>
    <property type="project" value="UniProtKB-SubCell"/>
</dbReference>
<protein>
    <submittedName>
        <fullName evidence="10">Iron ABC transporter</fullName>
    </submittedName>
</protein>
<feature type="transmembrane region" description="Helical" evidence="9">
    <location>
        <begin position="153"/>
        <end position="176"/>
    </location>
</feature>
<feature type="transmembrane region" description="Helical" evidence="9">
    <location>
        <begin position="182"/>
        <end position="204"/>
    </location>
</feature>
<dbReference type="KEGG" id="apre:CNX65_01705"/>
<accession>A0A290ZFY5</accession>
<keyword evidence="11" id="KW-1185">Reference proteome</keyword>
<feature type="transmembrane region" description="Helical" evidence="9">
    <location>
        <begin position="211"/>
        <end position="232"/>
    </location>
</feature>
<keyword evidence="4" id="KW-1003">Cell membrane</keyword>
<feature type="transmembrane region" description="Helical" evidence="9">
    <location>
        <begin position="371"/>
        <end position="390"/>
    </location>
</feature>
<keyword evidence="6 9" id="KW-1133">Transmembrane helix</keyword>
<dbReference type="CDD" id="cd06550">
    <property type="entry name" value="TM_ABC_iron-siderophores_like"/>
    <property type="match status" value="1"/>
</dbReference>